<reference evidence="1" key="1">
    <citation type="submission" date="2014-09" db="EMBL/GenBank/DDBJ databases">
        <authorList>
            <person name="Magalhaes I.L.F."/>
            <person name="Oliveira U."/>
            <person name="Santos F.R."/>
            <person name="Vidigal T.H.D.A."/>
            <person name="Brescovit A.D."/>
            <person name="Santos A.J."/>
        </authorList>
    </citation>
    <scope>NUCLEOTIDE SEQUENCE</scope>
    <source>
        <tissue evidence="1">Shoot tissue taken approximately 20 cm above the soil surface</tissue>
    </source>
</reference>
<dbReference type="AlphaFoldDB" id="A0A0A9FGD8"/>
<sequence>MLLVDPTACFFICCPTSLHPIKSICNFSCLVCIIHHFGSEV</sequence>
<reference evidence="1" key="2">
    <citation type="journal article" date="2015" name="Data Brief">
        <title>Shoot transcriptome of the giant reed, Arundo donax.</title>
        <authorList>
            <person name="Barrero R.A."/>
            <person name="Guerrero F.D."/>
            <person name="Moolhuijzen P."/>
            <person name="Goolsby J.A."/>
            <person name="Tidwell J."/>
            <person name="Bellgard S.E."/>
            <person name="Bellgard M.I."/>
        </authorList>
    </citation>
    <scope>NUCLEOTIDE SEQUENCE</scope>
    <source>
        <tissue evidence="1">Shoot tissue taken approximately 20 cm above the soil surface</tissue>
    </source>
</reference>
<evidence type="ECO:0000313" key="1">
    <source>
        <dbReference type="EMBL" id="JAE09161.1"/>
    </source>
</evidence>
<dbReference type="EMBL" id="GBRH01188735">
    <property type="protein sequence ID" value="JAE09161.1"/>
    <property type="molecule type" value="Transcribed_RNA"/>
</dbReference>
<organism evidence="1">
    <name type="scientific">Arundo donax</name>
    <name type="common">Giant reed</name>
    <name type="synonym">Donax arundinaceus</name>
    <dbReference type="NCBI Taxonomy" id="35708"/>
    <lineage>
        <taxon>Eukaryota</taxon>
        <taxon>Viridiplantae</taxon>
        <taxon>Streptophyta</taxon>
        <taxon>Embryophyta</taxon>
        <taxon>Tracheophyta</taxon>
        <taxon>Spermatophyta</taxon>
        <taxon>Magnoliopsida</taxon>
        <taxon>Liliopsida</taxon>
        <taxon>Poales</taxon>
        <taxon>Poaceae</taxon>
        <taxon>PACMAD clade</taxon>
        <taxon>Arundinoideae</taxon>
        <taxon>Arundineae</taxon>
        <taxon>Arundo</taxon>
    </lineage>
</organism>
<protein>
    <submittedName>
        <fullName evidence="1">Uncharacterized protein</fullName>
    </submittedName>
</protein>
<name>A0A0A9FGD8_ARUDO</name>
<proteinExistence type="predicted"/>
<accession>A0A0A9FGD8</accession>